<feature type="chain" id="PRO_5014863087" evidence="1">
    <location>
        <begin position="19"/>
        <end position="134"/>
    </location>
</feature>
<feature type="signal peptide" evidence="1">
    <location>
        <begin position="1"/>
        <end position="18"/>
    </location>
</feature>
<evidence type="ECO:0000256" key="1">
    <source>
        <dbReference type="SAM" id="SignalP"/>
    </source>
</evidence>
<dbReference type="AlphaFoldDB" id="A0A2M4B629"/>
<keyword evidence="1" id="KW-0732">Signal</keyword>
<name>A0A2M4B629_9DIPT</name>
<protein>
    <submittedName>
        <fullName evidence="2">Putative secreted protein</fullName>
    </submittedName>
</protein>
<proteinExistence type="predicted"/>
<organism evidence="2">
    <name type="scientific">Anopheles triannulatus</name>
    <dbReference type="NCBI Taxonomy" id="58253"/>
    <lineage>
        <taxon>Eukaryota</taxon>
        <taxon>Metazoa</taxon>
        <taxon>Ecdysozoa</taxon>
        <taxon>Arthropoda</taxon>
        <taxon>Hexapoda</taxon>
        <taxon>Insecta</taxon>
        <taxon>Pterygota</taxon>
        <taxon>Neoptera</taxon>
        <taxon>Endopterygota</taxon>
        <taxon>Diptera</taxon>
        <taxon>Nematocera</taxon>
        <taxon>Culicoidea</taxon>
        <taxon>Culicidae</taxon>
        <taxon>Anophelinae</taxon>
        <taxon>Anopheles</taxon>
    </lineage>
</organism>
<accession>A0A2M4B629</accession>
<reference evidence="2" key="1">
    <citation type="submission" date="2018-01" db="EMBL/GenBank/DDBJ databases">
        <title>An insight into the sialome of Amazonian anophelines.</title>
        <authorList>
            <person name="Ribeiro J.M."/>
            <person name="Scarpassa V."/>
            <person name="Calvo E."/>
        </authorList>
    </citation>
    <scope>NUCLEOTIDE SEQUENCE</scope>
    <source>
        <tissue evidence="2">Salivary glands</tissue>
    </source>
</reference>
<sequence>MVRRQWLGVVVVSRLVSSTGIPARPVNGTTTVRHNCYVFHPIERGKFRFSPATARPGSGISFSHFHRKATHTSVHVTRNGTLDRTHCPRHWGSTTAGKQPSVLPKTERATLIQGNSRCNRGESPPRAYCVLRGH</sequence>
<evidence type="ECO:0000313" key="2">
    <source>
        <dbReference type="EMBL" id="MBW48509.1"/>
    </source>
</evidence>
<dbReference type="EMBL" id="GGFK01015188">
    <property type="protein sequence ID" value="MBW48509.1"/>
    <property type="molecule type" value="Transcribed_RNA"/>
</dbReference>